<dbReference type="Proteomes" id="UP000054771">
    <property type="component" value="Unassembled WGS sequence"/>
</dbReference>
<comment type="pathway">
    <text evidence="3">Sphingolipid metabolism.</text>
</comment>
<sequence>MTSTREIVPRKERVLLPREIEGMISAGQVIVIIDNKVLRLDSWVPYHPGGLKPVQHMIGKDATDEFTIFHSEETRQLIDRYQVGRINGRWRNMLPPIQGGSCRPYAEKSAEAQDATAVDYWPKAFPSKKSKCVENLGIQQRLGSFHYLPHEPSKPDNQKLAFLDGLSRNEIMNTLNNYPALDEATQVKITQRYRRLHDQIRAEGLYNCNYTAYAWEFGRCLFLFGAMLLFLRIRWFCASAVFLGCFWSQLVFCAHDAAHLSITHNFTIDSLIGMIIAGPMGGLSLGWWKRNHNVHHIVTNAPEHDPDNQHLPLLAVSHRFLEGIFSTYYERRIRYGRAASMLVPFQAYSYYFILMFGRFNLYIQSWTFLAGGHGPKKGSAWWHRWFEIAGNVLFWLWFGYGVVYKSIPTGWSRFSFIMISHMVTLPLHVLFTLSHFAMSTADLGPNESFAQKMLRTTMDVDCPEWLDFAYGGLQFQIVHHLFPRVPRHNLRHTQKLVQQFCTETNIPYTLYGFVGSNKKVVSSLTEVSRQATTLAKCQQAIAQRAADYLKAEHEREGLTKDYNLTCD</sequence>
<comment type="pathway">
    <text evidence="2">Lipid metabolism; sphingolipid metabolism.</text>
</comment>
<dbReference type="AlphaFoldDB" id="A0A0U5G4M4"/>
<evidence type="ECO:0000256" key="9">
    <source>
        <dbReference type="ARBA" id="ARBA00022723"/>
    </source>
</evidence>
<feature type="transmembrane region" description="Helical" evidence="16">
    <location>
        <begin position="270"/>
        <end position="288"/>
    </location>
</feature>
<dbReference type="PROSITE" id="PS50255">
    <property type="entry name" value="CYTOCHROME_B5_2"/>
    <property type="match status" value="1"/>
</dbReference>
<proteinExistence type="inferred from homology"/>
<evidence type="ECO:0000256" key="2">
    <source>
        <dbReference type="ARBA" id="ARBA00004760"/>
    </source>
</evidence>
<dbReference type="InterPro" id="IPR001199">
    <property type="entry name" value="Cyt_B5-like_heme/steroid-bd"/>
</dbReference>
<dbReference type="InterPro" id="IPR012171">
    <property type="entry name" value="Fatty_acid_desaturase"/>
</dbReference>
<dbReference type="EMBL" id="CDMC01000008">
    <property type="protein sequence ID" value="CEL06563.1"/>
    <property type="molecule type" value="Genomic_DNA"/>
</dbReference>
<comment type="similarity">
    <text evidence="4">Belongs to the fatty acid desaturase type 1 family.</text>
</comment>
<dbReference type="InterPro" id="IPR005804">
    <property type="entry name" value="FA_desaturase_dom"/>
</dbReference>
<dbReference type="SUPFAM" id="SSF55856">
    <property type="entry name" value="Cytochrome b5-like heme/steroid binding domain"/>
    <property type="match status" value="1"/>
</dbReference>
<organism evidence="18 19">
    <name type="scientific">Aspergillus calidoustus</name>
    <dbReference type="NCBI Taxonomy" id="454130"/>
    <lineage>
        <taxon>Eukaryota</taxon>
        <taxon>Fungi</taxon>
        <taxon>Dikarya</taxon>
        <taxon>Ascomycota</taxon>
        <taxon>Pezizomycotina</taxon>
        <taxon>Eurotiomycetes</taxon>
        <taxon>Eurotiomycetidae</taxon>
        <taxon>Eurotiales</taxon>
        <taxon>Aspergillaceae</taxon>
        <taxon>Aspergillus</taxon>
        <taxon>Aspergillus subgen. Nidulantes</taxon>
    </lineage>
</organism>
<dbReference type="SMART" id="SM01117">
    <property type="entry name" value="Cyt-b5"/>
    <property type="match status" value="1"/>
</dbReference>
<evidence type="ECO:0000256" key="12">
    <source>
        <dbReference type="ARBA" id="ARBA00023002"/>
    </source>
</evidence>
<dbReference type="EC" id="1.14.19.18" evidence="5"/>
<dbReference type="Pfam" id="PF00487">
    <property type="entry name" value="FA_desaturase"/>
    <property type="match status" value="1"/>
</dbReference>
<feature type="transmembrane region" description="Helical" evidence="16">
    <location>
        <begin position="416"/>
        <end position="438"/>
    </location>
</feature>
<dbReference type="GO" id="GO:0006665">
    <property type="term" value="P:sphingolipid metabolic process"/>
    <property type="evidence" value="ECO:0007669"/>
    <property type="project" value="UniProtKB-UniPathway"/>
</dbReference>
<dbReference type="UniPathway" id="UPA00222"/>
<protein>
    <recommendedName>
        <fullName evidence="6">Delta 8-(E)-sphingolipid desaturase</fullName>
        <ecNumber evidence="5">1.14.19.18</ecNumber>
    </recommendedName>
</protein>
<keyword evidence="12" id="KW-0560">Oxidoreductase</keyword>
<keyword evidence="11 16" id="KW-1133">Transmembrane helix</keyword>
<keyword evidence="8 16" id="KW-0812">Transmembrane</keyword>
<dbReference type="Gene3D" id="3.10.120.10">
    <property type="entry name" value="Cytochrome b5-like heme/steroid binding domain"/>
    <property type="match status" value="1"/>
</dbReference>
<feature type="transmembrane region" description="Helical" evidence="16">
    <location>
        <begin position="383"/>
        <end position="404"/>
    </location>
</feature>
<dbReference type="GO" id="GO:0016020">
    <property type="term" value="C:membrane"/>
    <property type="evidence" value="ECO:0007669"/>
    <property type="project" value="UniProtKB-SubCell"/>
</dbReference>
<keyword evidence="9" id="KW-0479">Metal-binding</keyword>
<evidence type="ECO:0000313" key="19">
    <source>
        <dbReference type="Proteomes" id="UP000054771"/>
    </source>
</evidence>
<evidence type="ECO:0000256" key="1">
    <source>
        <dbReference type="ARBA" id="ARBA00004141"/>
    </source>
</evidence>
<evidence type="ECO:0000256" key="4">
    <source>
        <dbReference type="ARBA" id="ARBA00009295"/>
    </source>
</evidence>
<evidence type="ECO:0000256" key="13">
    <source>
        <dbReference type="ARBA" id="ARBA00023004"/>
    </source>
</evidence>
<evidence type="ECO:0000256" key="16">
    <source>
        <dbReference type="SAM" id="Phobius"/>
    </source>
</evidence>
<keyword evidence="14" id="KW-0443">Lipid metabolism</keyword>
<keyword evidence="7" id="KW-0349">Heme</keyword>
<keyword evidence="10" id="KW-0746">Sphingolipid metabolism</keyword>
<evidence type="ECO:0000256" key="11">
    <source>
        <dbReference type="ARBA" id="ARBA00022989"/>
    </source>
</evidence>
<comment type="subcellular location">
    <subcellularLocation>
        <location evidence="1">Membrane</location>
        <topology evidence="1">Multi-pass membrane protein</topology>
    </subcellularLocation>
</comment>
<dbReference type="GO" id="GO:0046872">
    <property type="term" value="F:metal ion binding"/>
    <property type="evidence" value="ECO:0007669"/>
    <property type="project" value="UniProtKB-KW"/>
</dbReference>
<dbReference type="STRING" id="454130.A0A0U5G4M4"/>
<feature type="domain" description="Cytochrome b5 heme-binding" evidence="17">
    <location>
        <begin position="12"/>
        <end position="87"/>
    </location>
</feature>
<dbReference type="OrthoDB" id="260091at2759"/>
<dbReference type="OMA" id="REMAWTV"/>
<evidence type="ECO:0000256" key="6">
    <source>
        <dbReference type="ARBA" id="ARBA00016939"/>
    </source>
</evidence>
<dbReference type="PIRSF" id="PIRSF015921">
    <property type="entry name" value="FA_sphinglp_des"/>
    <property type="match status" value="1"/>
</dbReference>
<keyword evidence="13" id="KW-0408">Iron</keyword>
<dbReference type="CDD" id="cd03506">
    <property type="entry name" value="Delta6-FADS-like"/>
    <property type="match status" value="1"/>
</dbReference>
<evidence type="ECO:0000256" key="15">
    <source>
        <dbReference type="ARBA" id="ARBA00023136"/>
    </source>
</evidence>
<gene>
    <name evidence="18" type="ORF">ASPCAL09736</name>
</gene>
<dbReference type="PANTHER" id="PTHR19353">
    <property type="entry name" value="FATTY ACID DESATURASE 2"/>
    <property type="match status" value="1"/>
</dbReference>
<evidence type="ECO:0000256" key="10">
    <source>
        <dbReference type="ARBA" id="ARBA00022919"/>
    </source>
</evidence>
<evidence type="ECO:0000256" key="14">
    <source>
        <dbReference type="ARBA" id="ARBA00023098"/>
    </source>
</evidence>
<evidence type="ECO:0000256" key="3">
    <source>
        <dbReference type="ARBA" id="ARBA00004991"/>
    </source>
</evidence>
<dbReference type="Pfam" id="PF00173">
    <property type="entry name" value="Cyt-b5"/>
    <property type="match status" value="1"/>
</dbReference>
<feature type="transmembrane region" description="Helical" evidence="16">
    <location>
        <begin position="341"/>
        <end position="363"/>
    </location>
</feature>
<evidence type="ECO:0000256" key="7">
    <source>
        <dbReference type="ARBA" id="ARBA00022617"/>
    </source>
</evidence>
<evidence type="ECO:0000313" key="18">
    <source>
        <dbReference type="EMBL" id="CEL06563.1"/>
    </source>
</evidence>
<evidence type="ECO:0000256" key="5">
    <source>
        <dbReference type="ARBA" id="ARBA00012019"/>
    </source>
</evidence>
<feature type="transmembrane region" description="Helical" evidence="16">
    <location>
        <begin position="238"/>
        <end position="258"/>
    </location>
</feature>
<accession>A0A0U5G4M4</accession>
<name>A0A0U5G4M4_ASPCI</name>
<dbReference type="PANTHER" id="PTHR19353:SF30">
    <property type="entry name" value="DELTA 8-(E)-SPHINGOLIPID DESATURASE"/>
    <property type="match status" value="1"/>
</dbReference>
<keyword evidence="15 16" id="KW-0472">Membrane</keyword>
<evidence type="ECO:0000256" key="8">
    <source>
        <dbReference type="ARBA" id="ARBA00022692"/>
    </source>
</evidence>
<dbReference type="InterPro" id="IPR036400">
    <property type="entry name" value="Cyt_B5-like_heme/steroid_sf"/>
</dbReference>
<evidence type="ECO:0000259" key="17">
    <source>
        <dbReference type="PROSITE" id="PS50255"/>
    </source>
</evidence>
<dbReference type="GO" id="GO:0016717">
    <property type="term" value="F:oxidoreductase activity, acting on paired donors, with oxidation of a pair of donors resulting in the reduction of molecular oxygen to two molecules of water"/>
    <property type="evidence" value="ECO:0007669"/>
    <property type="project" value="TreeGrafter"/>
</dbReference>
<reference evidence="19" key="1">
    <citation type="journal article" date="2016" name="Genome Announc.">
        <title>Draft genome sequences of fungus Aspergillus calidoustus.</title>
        <authorList>
            <person name="Horn F."/>
            <person name="Linde J."/>
            <person name="Mattern D.J."/>
            <person name="Walther G."/>
            <person name="Guthke R."/>
            <person name="Scherlach K."/>
            <person name="Martin K."/>
            <person name="Brakhage A.A."/>
            <person name="Petzke L."/>
            <person name="Valiante V."/>
        </authorList>
    </citation>
    <scope>NUCLEOTIDE SEQUENCE [LARGE SCALE GENOMIC DNA]</scope>
    <source>
        <strain evidence="19">SF006504</strain>
    </source>
</reference>
<keyword evidence="19" id="KW-1185">Reference proteome</keyword>